<dbReference type="RefSeq" id="WP_058507356.1">
    <property type="nucleotide sequence ID" value="NZ_CAAAIK010000022.1"/>
</dbReference>
<dbReference type="Pfam" id="PF04093">
    <property type="entry name" value="MreD"/>
    <property type="match status" value="1"/>
</dbReference>
<dbReference type="Proteomes" id="UP000054618">
    <property type="component" value="Unassembled WGS sequence"/>
</dbReference>
<dbReference type="PANTHER" id="PTHR37484:SF1">
    <property type="entry name" value="ROD SHAPE-DETERMINING PROTEIN MRED"/>
    <property type="match status" value="1"/>
</dbReference>
<comment type="function">
    <text evidence="8">Involved in formation of the rod shape of the cell. May also contribute to regulation of formation of penicillin-binding proteins.</text>
</comment>
<evidence type="ECO:0000256" key="4">
    <source>
        <dbReference type="ARBA" id="ARBA00022692"/>
    </source>
</evidence>
<sequence>MSSLNIRLLIAFLLALALSILPLPELIVGIRPPWILLLMLYIQFYLPDRFSLAVLILMGLILDTLLSTIIGEHTFALSIVTWIASSKSRRFCLFSIGQQMVLVGIAVLVYQLCIFGIDIILGGYASLFDVLGSAVISILIWPWIRLLTEDTLLTKIHPRSQFN</sequence>
<dbReference type="PANTHER" id="PTHR37484">
    <property type="entry name" value="ROD SHAPE-DETERMINING PROTEIN MRED"/>
    <property type="match status" value="1"/>
</dbReference>
<evidence type="ECO:0000313" key="11">
    <source>
        <dbReference type="Proteomes" id="UP000054618"/>
    </source>
</evidence>
<dbReference type="GO" id="GO:0008360">
    <property type="term" value="P:regulation of cell shape"/>
    <property type="evidence" value="ECO:0007669"/>
    <property type="project" value="UniProtKB-UniRule"/>
</dbReference>
<name>A0A0W0Y1A1_9GAMM</name>
<dbReference type="OrthoDB" id="6647425at2"/>
<evidence type="ECO:0000256" key="5">
    <source>
        <dbReference type="ARBA" id="ARBA00022960"/>
    </source>
</evidence>
<keyword evidence="3 8" id="KW-1003">Cell membrane</keyword>
<reference evidence="10 11" key="1">
    <citation type="submission" date="2015-11" db="EMBL/GenBank/DDBJ databases">
        <title>Genomic analysis of 38 Legionella species identifies large and diverse effector repertoires.</title>
        <authorList>
            <person name="Burstein D."/>
            <person name="Amaro F."/>
            <person name="Zusman T."/>
            <person name="Lifshitz Z."/>
            <person name="Cohen O."/>
            <person name="Gilbert J.A."/>
            <person name="Pupko T."/>
            <person name="Shuman H.A."/>
            <person name="Segal G."/>
        </authorList>
    </citation>
    <scope>NUCLEOTIDE SEQUENCE [LARGE SCALE GENOMIC DNA]</scope>
    <source>
        <strain evidence="10 11">CDC#1442-AUS-E</strain>
    </source>
</reference>
<keyword evidence="5 8" id="KW-0133">Cell shape</keyword>
<dbReference type="STRING" id="45073.Lqui_1231"/>
<evidence type="ECO:0000256" key="8">
    <source>
        <dbReference type="PIRNR" id="PIRNR018472"/>
    </source>
</evidence>
<comment type="similarity">
    <text evidence="2 8">Belongs to the MreD family.</text>
</comment>
<evidence type="ECO:0000256" key="1">
    <source>
        <dbReference type="ARBA" id="ARBA00004651"/>
    </source>
</evidence>
<dbReference type="InterPro" id="IPR007227">
    <property type="entry name" value="Cell_shape_determining_MreD"/>
</dbReference>
<dbReference type="PIRSF" id="PIRSF018472">
    <property type="entry name" value="MreD_proteobac"/>
    <property type="match status" value="1"/>
</dbReference>
<organism evidence="10 11">
    <name type="scientific">Legionella quinlivanii</name>
    <dbReference type="NCBI Taxonomy" id="45073"/>
    <lineage>
        <taxon>Bacteria</taxon>
        <taxon>Pseudomonadati</taxon>
        <taxon>Pseudomonadota</taxon>
        <taxon>Gammaproteobacteria</taxon>
        <taxon>Legionellales</taxon>
        <taxon>Legionellaceae</taxon>
        <taxon>Legionella</taxon>
    </lineage>
</organism>
<keyword evidence="8" id="KW-0997">Cell inner membrane</keyword>
<feature type="transmembrane region" description="Helical" evidence="9">
    <location>
        <begin position="123"/>
        <end position="144"/>
    </location>
</feature>
<dbReference type="GO" id="GO:0005886">
    <property type="term" value="C:plasma membrane"/>
    <property type="evidence" value="ECO:0007669"/>
    <property type="project" value="UniProtKB-SubCell"/>
</dbReference>
<proteinExistence type="inferred from homology"/>
<evidence type="ECO:0000256" key="9">
    <source>
        <dbReference type="SAM" id="Phobius"/>
    </source>
</evidence>
<feature type="transmembrane region" description="Helical" evidence="9">
    <location>
        <begin position="53"/>
        <end position="84"/>
    </location>
</feature>
<dbReference type="AlphaFoldDB" id="A0A0W0Y1A1"/>
<dbReference type="NCBIfam" id="TIGR03426">
    <property type="entry name" value="shape_MreD"/>
    <property type="match status" value="1"/>
</dbReference>
<accession>A0A0W0Y1A1</accession>
<keyword evidence="11" id="KW-1185">Reference proteome</keyword>
<evidence type="ECO:0000313" key="10">
    <source>
        <dbReference type="EMBL" id="KTD50665.1"/>
    </source>
</evidence>
<evidence type="ECO:0000256" key="6">
    <source>
        <dbReference type="ARBA" id="ARBA00022989"/>
    </source>
</evidence>
<dbReference type="InterPro" id="IPR026034">
    <property type="entry name" value="MreD_proteobac"/>
</dbReference>
<evidence type="ECO:0000256" key="7">
    <source>
        <dbReference type="ARBA" id="ARBA00023136"/>
    </source>
</evidence>
<dbReference type="PATRIC" id="fig|45073.5.peg.1299"/>
<dbReference type="EMBL" id="LNYS01000007">
    <property type="protein sequence ID" value="KTD50665.1"/>
    <property type="molecule type" value="Genomic_DNA"/>
</dbReference>
<evidence type="ECO:0000256" key="2">
    <source>
        <dbReference type="ARBA" id="ARBA00007776"/>
    </source>
</evidence>
<evidence type="ECO:0000256" key="3">
    <source>
        <dbReference type="ARBA" id="ARBA00022475"/>
    </source>
</evidence>
<gene>
    <name evidence="10" type="primary">mreD</name>
    <name evidence="10" type="ORF">Lqui_1231</name>
</gene>
<comment type="subcellular location">
    <subcellularLocation>
        <location evidence="8">Cell inner membrane</location>
    </subcellularLocation>
    <subcellularLocation>
        <location evidence="1">Cell membrane</location>
        <topology evidence="1">Multi-pass membrane protein</topology>
    </subcellularLocation>
</comment>
<keyword evidence="7 8" id="KW-0472">Membrane</keyword>
<feature type="transmembrane region" description="Helical" evidence="9">
    <location>
        <begin position="91"/>
        <end position="117"/>
    </location>
</feature>
<keyword evidence="4 9" id="KW-0812">Transmembrane</keyword>
<keyword evidence="6 9" id="KW-1133">Transmembrane helix</keyword>
<protein>
    <recommendedName>
        <fullName evidence="8">Rod shape-determining protein MreD</fullName>
    </recommendedName>
</protein>
<comment type="caution">
    <text evidence="10">The sequence shown here is derived from an EMBL/GenBank/DDBJ whole genome shotgun (WGS) entry which is preliminary data.</text>
</comment>